<dbReference type="GeneID" id="118231359"/>
<reference evidence="2" key="1">
    <citation type="submission" date="2014-11" db="EMBL/GenBank/DDBJ databases">
        <authorList>
            <person name="Amaro Gonzalez C."/>
        </authorList>
    </citation>
    <scope>NUCLEOTIDE SEQUENCE</scope>
</reference>
<dbReference type="SUPFAM" id="SSF54236">
    <property type="entry name" value="Ubiquitin-like"/>
    <property type="match status" value="1"/>
</dbReference>
<evidence type="ECO:0000259" key="1">
    <source>
        <dbReference type="PROSITE" id="PS50053"/>
    </source>
</evidence>
<dbReference type="AlphaFoldDB" id="A0A0E9WUH5"/>
<dbReference type="KEGG" id="aang:118231359"/>
<dbReference type="CDD" id="cd17039">
    <property type="entry name" value="Ubl_ubiquitin_like"/>
    <property type="match status" value="1"/>
</dbReference>
<name>A0A0E9WUH5_ANGAN</name>
<accession>A0A0E9WUH5</accession>
<dbReference type="SMART" id="SM00213">
    <property type="entry name" value="UBQ"/>
    <property type="match status" value="1"/>
</dbReference>
<dbReference type="PROSITE" id="PS50053">
    <property type="entry name" value="UBIQUITIN_2"/>
    <property type="match status" value="1"/>
</dbReference>
<sequence>MGKIYQLIINGLKGEKITVDVGHSEEEMNSMTVLQLKKKIAEKMPGNSGDTLEDLRLIFTTKQMDDSGLLSEYGIQDKSVIQMVLRLPGGQSARTS</sequence>
<dbReference type="Pfam" id="PF00240">
    <property type="entry name" value="ubiquitin"/>
    <property type="match status" value="1"/>
</dbReference>
<reference evidence="2" key="2">
    <citation type="journal article" date="2015" name="Fish Shellfish Immunol.">
        <title>Early steps in the European eel (Anguilla anguilla)-Vibrio vulnificus interaction in the gills: Role of the RtxA13 toxin.</title>
        <authorList>
            <person name="Callol A."/>
            <person name="Pajuelo D."/>
            <person name="Ebbesson L."/>
            <person name="Teles M."/>
            <person name="MacKenzie S."/>
            <person name="Amaro C."/>
        </authorList>
    </citation>
    <scope>NUCLEOTIDE SEQUENCE</scope>
</reference>
<proteinExistence type="predicted"/>
<dbReference type="OMA" id="VIDLCNT"/>
<dbReference type="Gene3D" id="3.10.20.90">
    <property type="entry name" value="Phosphatidylinositol 3-kinase Catalytic Subunit, Chain A, domain 1"/>
    <property type="match status" value="1"/>
</dbReference>
<organism evidence="2">
    <name type="scientific">Anguilla anguilla</name>
    <name type="common">European freshwater eel</name>
    <name type="synonym">Muraena anguilla</name>
    <dbReference type="NCBI Taxonomy" id="7936"/>
    <lineage>
        <taxon>Eukaryota</taxon>
        <taxon>Metazoa</taxon>
        <taxon>Chordata</taxon>
        <taxon>Craniata</taxon>
        <taxon>Vertebrata</taxon>
        <taxon>Euteleostomi</taxon>
        <taxon>Actinopterygii</taxon>
        <taxon>Neopterygii</taxon>
        <taxon>Teleostei</taxon>
        <taxon>Anguilliformes</taxon>
        <taxon>Anguillidae</taxon>
        <taxon>Anguilla</taxon>
    </lineage>
</organism>
<feature type="domain" description="Ubiquitin-like" evidence="1">
    <location>
        <begin position="30"/>
        <end position="90"/>
    </location>
</feature>
<dbReference type="InterPro" id="IPR029071">
    <property type="entry name" value="Ubiquitin-like_domsf"/>
</dbReference>
<dbReference type="EMBL" id="GBXM01015419">
    <property type="protein sequence ID" value="JAH93158.1"/>
    <property type="molecule type" value="Transcribed_RNA"/>
</dbReference>
<dbReference type="InterPro" id="IPR000626">
    <property type="entry name" value="Ubiquitin-like_dom"/>
</dbReference>
<protein>
    <recommendedName>
        <fullName evidence="1">Ubiquitin-like domain-containing protein</fullName>
    </recommendedName>
</protein>
<dbReference type="RefSeq" id="XP_035280969.1">
    <property type="nucleotide sequence ID" value="XM_035425078.1"/>
</dbReference>
<evidence type="ECO:0000313" key="2">
    <source>
        <dbReference type="EMBL" id="JAH93158.1"/>
    </source>
</evidence>
<dbReference type="OrthoDB" id="428577at2759"/>